<sequence length="284" mass="32867">MKFLGIKSLINVVKKDVKENSNLMERFIMQSKRQWETINLSLTYNTDQRIITPIIYLKQIFLSNPSDSIPQYIKLLKQNKLLEVEKIWQLSFSLDNEDFCEIEVSSSEVLEEHNYDEGKHDQEAAWGEQGTKYLLDKYENYLPQCENRYKTIMKRKKITINHNNRTGESPRTDPYEKELSRIAAIDDSIEPPVRMGVGKSIIMKSSHKDMEPSMASCSSGSSTPSCSRSSTPSCSSKGAGTRKRSLSEVLVDIAKEKEEGRNRRHKEKLDFLRQLTEKLFEDRK</sequence>
<proteinExistence type="predicted"/>
<reference evidence="3" key="1">
    <citation type="submission" date="2023-01" db="EMBL/GenBank/DDBJ databases">
        <title>Key to firefly adult light organ development and bioluminescence: homeobox transcription factors regulate luciferase expression and transportation to peroxisome.</title>
        <authorList>
            <person name="Fu X."/>
        </authorList>
    </citation>
    <scope>NUCLEOTIDE SEQUENCE [LARGE SCALE GENOMIC DNA]</scope>
</reference>
<feature type="compositionally biased region" description="Low complexity" evidence="1">
    <location>
        <begin position="212"/>
        <end position="236"/>
    </location>
</feature>
<dbReference type="EMBL" id="JARPUR010000002">
    <property type="protein sequence ID" value="KAK4883033.1"/>
    <property type="molecule type" value="Genomic_DNA"/>
</dbReference>
<evidence type="ECO:0000313" key="2">
    <source>
        <dbReference type="EMBL" id="KAK4883033.1"/>
    </source>
</evidence>
<dbReference type="Proteomes" id="UP001353858">
    <property type="component" value="Unassembled WGS sequence"/>
</dbReference>
<evidence type="ECO:0000256" key="1">
    <source>
        <dbReference type="SAM" id="MobiDB-lite"/>
    </source>
</evidence>
<feature type="region of interest" description="Disordered" evidence="1">
    <location>
        <begin position="207"/>
        <end position="247"/>
    </location>
</feature>
<organism evidence="2 3">
    <name type="scientific">Aquatica leii</name>
    <dbReference type="NCBI Taxonomy" id="1421715"/>
    <lineage>
        <taxon>Eukaryota</taxon>
        <taxon>Metazoa</taxon>
        <taxon>Ecdysozoa</taxon>
        <taxon>Arthropoda</taxon>
        <taxon>Hexapoda</taxon>
        <taxon>Insecta</taxon>
        <taxon>Pterygota</taxon>
        <taxon>Neoptera</taxon>
        <taxon>Endopterygota</taxon>
        <taxon>Coleoptera</taxon>
        <taxon>Polyphaga</taxon>
        <taxon>Elateriformia</taxon>
        <taxon>Elateroidea</taxon>
        <taxon>Lampyridae</taxon>
        <taxon>Luciolinae</taxon>
        <taxon>Aquatica</taxon>
    </lineage>
</organism>
<accession>A0AAN7SQ69</accession>
<evidence type="ECO:0000313" key="3">
    <source>
        <dbReference type="Proteomes" id="UP001353858"/>
    </source>
</evidence>
<comment type="caution">
    <text evidence="2">The sequence shown here is derived from an EMBL/GenBank/DDBJ whole genome shotgun (WGS) entry which is preliminary data.</text>
</comment>
<keyword evidence="3" id="KW-1185">Reference proteome</keyword>
<protein>
    <submittedName>
        <fullName evidence="2">Uncharacterized protein</fullName>
    </submittedName>
</protein>
<name>A0AAN7SQ69_9COLE</name>
<gene>
    <name evidence="2" type="ORF">RN001_006352</name>
</gene>
<dbReference type="AlphaFoldDB" id="A0AAN7SQ69"/>